<gene>
    <name evidence="3" type="ordered locus">Cd36_63870</name>
    <name evidence="4" type="ORF">CD36_63870</name>
</gene>
<feature type="compositionally biased region" description="Low complexity" evidence="1">
    <location>
        <begin position="828"/>
        <end position="844"/>
    </location>
</feature>
<dbReference type="InterPro" id="IPR014752">
    <property type="entry name" value="Arrestin-like_C"/>
</dbReference>
<organism evidence="4 5">
    <name type="scientific">Candida dubliniensis (strain CD36 / ATCC MYA-646 / CBS 7987 / NCPF 3949 / NRRL Y-17841)</name>
    <name type="common">Yeast</name>
    <dbReference type="NCBI Taxonomy" id="573826"/>
    <lineage>
        <taxon>Eukaryota</taxon>
        <taxon>Fungi</taxon>
        <taxon>Dikarya</taxon>
        <taxon>Ascomycota</taxon>
        <taxon>Saccharomycotina</taxon>
        <taxon>Pichiomycetes</taxon>
        <taxon>Debaryomycetaceae</taxon>
        <taxon>Candida/Lodderomyces clade</taxon>
        <taxon>Candida</taxon>
    </lineage>
</organism>
<dbReference type="InterPro" id="IPR011022">
    <property type="entry name" value="Arrestin_C-like"/>
</dbReference>
<feature type="region of interest" description="Disordered" evidence="1">
    <location>
        <begin position="177"/>
        <end position="227"/>
    </location>
</feature>
<dbReference type="eggNOG" id="KOG3780">
    <property type="taxonomic scope" value="Eukaryota"/>
</dbReference>
<keyword evidence="5" id="KW-1185">Reference proteome</keyword>
<feature type="compositionally biased region" description="Low complexity" evidence="1">
    <location>
        <begin position="202"/>
        <end position="213"/>
    </location>
</feature>
<feature type="region of interest" description="Disordered" evidence="1">
    <location>
        <begin position="554"/>
        <end position="615"/>
    </location>
</feature>
<dbReference type="SUPFAM" id="SSF81296">
    <property type="entry name" value="E set domains"/>
    <property type="match status" value="1"/>
</dbReference>
<feature type="compositionally biased region" description="Basic and acidic residues" evidence="1">
    <location>
        <begin position="814"/>
        <end position="823"/>
    </location>
</feature>
<proteinExistence type="predicted"/>
<dbReference type="HOGENOM" id="CLU_008578_0_0_1"/>
<dbReference type="GO" id="GO:0070086">
    <property type="term" value="P:ubiquitin-dependent endocytosis"/>
    <property type="evidence" value="ECO:0007669"/>
    <property type="project" value="TreeGrafter"/>
</dbReference>
<feature type="region of interest" description="Disordered" evidence="1">
    <location>
        <begin position="678"/>
        <end position="764"/>
    </location>
</feature>
<feature type="compositionally biased region" description="Low complexity" evidence="1">
    <location>
        <begin position="37"/>
        <end position="49"/>
    </location>
</feature>
<feature type="compositionally biased region" description="Polar residues" evidence="1">
    <location>
        <begin position="743"/>
        <end position="764"/>
    </location>
</feature>
<dbReference type="InterPro" id="IPR011021">
    <property type="entry name" value="Arrestin-like_N"/>
</dbReference>
<evidence type="ECO:0000259" key="2">
    <source>
        <dbReference type="SMART" id="SM01017"/>
    </source>
</evidence>
<sequence length="993" mass="109290">MNIPNSPLFAPQQLTNHHSTPTNSNNDKGTTTSTPTSKNHLNKSSSLSSAVLTPTLPEKPTVSTSSLAVYIVPSEQNLFVQGFEEHIYLSRPPTILRGSLVVKVLKPTKIKSISLTFKGIQRTDWPEGIPPKKNQYNEINEIITHTWPFVQGNINDKLPHNGADYFIEKDGTTHQGGINASFEDDFSSVRSSTPPPPALGHSATSPSSTLSPTRKSHREEQSSNNAANFFTRNLSPSFIRRGKSSSISSMAEVGKTSSFIDLIPTTSSPSPGDSHSNIIHFSPGDYIYNFEHPLPASIPESCNATFGSTSYYLEVSINRPGAFKTNLAGRLPINIIRTLAESSLEENESIVITRDWEDQLRYDIVIGAKSVVLDSYLPLAFRFVPLWGKVALHRIRVYLTENLEYYCSNKKVHRMEPSKKYLLLEHKAKKGRSLLSSKNPEDESSTDSLNDFDDDILPKELEFQLFVPTELNARTNSRLHPDTSYENIQAHHWIKICLRISKQDPENPEKRKHYEISIDSPLHVLSHLCSHNNTLLPAYDDLIPSMSLVHSHNELPPLSPGVTPVEHTERPRNGSVSNQILGMFNSNNNGNSQSRSSSLSRENENGRSSTPIEFHHISSGLESAGAVEREADMHLEANLYQPKENAISAINSPQALPHPDTFSSPVISSPVQRPIHLIRKPSVNPPPFDADVPPPSSIPPPAYEECDPEGRRGSNGYGRDLSVTSDNSRSLSLSPLRIDEPSESGTTSSTRPSVTTNSFPSTAIASNTPVRDLLIQQLNGSGSSSLVTPTELVEPTTKIDDNIPVDSPVPQIEIHNENNDEIHGNNVSTESISSLRRSSFNSERGSNSNGHDQDRASNREGEPETETEEEEDITDYPSPILPPTAVHGMAKISRTSSAASTTSINSAEIPVEQTIPLLSLVPSHTSQANIDSYNKGRNESVGSLLYEVAKPTEFYNGLESSAGVDNDFFKVMSSSLSKLRNPRLAKHYQDQES</sequence>
<dbReference type="PANTHER" id="PTHR11188">
    <property type="entry name" value="ARRESTIN DOMAIN CONTAINING PROTEIN"/>
    <property type="match status" value="1"/>
</dbReference>
<dbReference type="Pfam" id="PF00339">
    <property type="entry name" value="Arrestin_N"/>
    <property type="match status" value="1"/>
</dbReference>
<dbReference type="Proteomes" id="UP000002605">
    <property type="component" value="Chromosome 6"/>
</dbReference>
<evidence type="ECO:0000313" key="4">
    <source>
        <dbReference type="EMBL" id="CAX41261.1"/>
    </source>
</evidence>
<dbReference type="EMBL" id="FM992693">
    <property type="protein sequence ID" value="CAX41261.1"/>
    <property type="molecule type" value="Genomic_DNA"/>
</dbReference>
<dbReference type="SMART" id="SM01017">
    <property type="entry name" value="Arrestin_C"/>
    <property type="match status" value="1"/>
</dbReference>
<dbReference type="Gene3D" id="2.60.40.640">
    <property type="match status" value="1"/>
</dbReference>
<feature type="compositionally biased region" description="Polar residues" evidence="1">
    <location>
        <begin position="27"/>
        <end position="36"/>
    </location>
</feature>
<dbReference type="PANTHER" id="PTHR11188:SF174">
    <property type="entry name" value="ARRESTIN-RELATED TRAFFICKING ADAPTER 10-RELATED"/>
    <property type="match status" value="1"/>
</dbReference>
<feature type="compositionally biased region" description="Acidic residues" evidence="1">
    <location>
        <begin position="863"/>
        <end position="874"/>
    </location>
</feature>
<feature type="domain" description="Arrestin C-terminal-like" evidence="2">
    <location>
        <begin position="356"/>
        <end position="529"/>
    </location>
</feature>
<feature type="region of interest" description="Disordered" evidence="1">
    <location>
        <begin position="798"/>
        <end position="885"/>
    </location>
</feature>
<feature type="compositionally biased region" description="Low complexity" evidence="1">
    <location>
        <begin position="15"/>
        <end position="26"/>
    </location>
</feature>
<name>B9WJ40_CANDC</name>
<dbReference type="OrthoDB" id="2238745at2759"/>
<dbReference type="CGD" id="CAL0000168917">
    <property type="gene designation" value="Cd36_63870"/>
</dbReference>
<feature type="region of interest" description="Disordered" evidence="1">
    <location>
        <begin position="1"/>
        <end position="52"/>
    </location>
</feature>
<evidence type="ECO:0000313" key="3">
    <source>
        <dbReference type="CGD" id="CAL0000168917"/>
    </source>
</evidence>
<dbReference type="Pfam" id="PF02752">
    <property type="entry name" value="Arrestin_C"/>
    <property type="match status" value="1"/>
</dbReference>
<feature type="compositionally biased region" description="Basic and acidic residues" evidence="1">
    <location>
        <begin position="851"/>
        <end position="862"/>
    </location>
</feature>
<feature type="compositionally biased region" description="Pro residues" evidence="1">
    <location>
        <begin position="683"/>
        <end position="702"/>
    </location>
</feature>
<accession>B9WJ40</accession>
<dbReference type="AlphaFoldDB" id="B9WJ40"/>
<reference evidence="4 5" key="1">
    <citation type="journal article" date="2009" name="Genome Res.">
        <title>Comparative genomics of the fungal pathogens Candida dubliniensis and Candida albicans.</title>
        <authorList>
            <person name="Jackson A.P."/>
            <person name="Gamble J.A."/>
            <person name="Yeomans T."/>
            <person name="Moran G.P."/>
            <person name="Saunders D."/>
            <person name="Harris D."/>
            <person name="Aslett M."/>
            <person name="Barrell J.F."/>
            <person name="Butler G."/>
            <person name="Citiulo F."/>
            <person name="Coleman D.C."/>
            <person name="de Groot P.W.J."/>
            <person name="Goodwin T.J."/>
            <person name="Quail M.A."/>
            <person name="McQuillan J."/>
            <person name="Munro C.A."/>
            <person name="Pain A."/>
            <person name="Poulter R.T."/>
            <person name="Rajandream M.A."/>
            <person name="Renauld H."/>
            <person name="Spiering M.J."/>
            <person name="Tivey A."/>
            <person name="Gow N.A.R."/>
            <person name="Barrell B."/>
            <person name="Sullivan D.J."/>
            <person name="Berriman M."/>
        </authorList>
    </citation>
    <scope>NUCLEOTIDE SEQUENCE [LARGE SCALE GENOMIC DNA]</scope>
    <source>
        <strain evidence="5">CD36 / ATCC MYA-646 / CBS 7987 / NCPF 3949 / NRRL Y-17841</strain>
    </source>
</reference>
<dbReference type="InterPro" id="IPR014756">
    <property type="entry name" value="Ig_E-set"/>
</dbReference>
<protein>
    <submittedName>
        <fullName evidence="4">Arrestin-like protein, putative</fullName>
    </submittedName>
</protein>
<dbReference type="VEuPathDB" id="FungiDB:CD36_63870"/>
<evidence type="ECO:0000256" key="1">
    <source>
        <dbReference type="SAM" id="MobiDB-lite"/>
    </source>
</evidence>
<feature type="compositionally biased region" description="Low complexity" evidence="1">
    <location>
        <begin position="585"/>
        <end position="600"/>
    </location>
</feature>
<dbReference type="GO" id="GO:0030674">
    <property type="term" value="F:protein-macromolecule adaptor activity"/>
    <property type="evidence" value="ECO:0007669"/>
    <property type="project" value="TreeGrafter"/>
</dbReference>
<dbReference type="GeneID" id="8048884"/>
<dbReference type="GO" id="GO:0031625">
    <property type="term" value="F:ubiquitin protein ligase binding"/>
    <property type="evidence" value="ECO:0007669"/>
    <property type="project" value="TreeGrafter"/>
</dbReference>
<dbReference type="InterPro" id="IPR050357">
    <property type="entry name" value="Arrestin_domain-protein"/>
</dbReference>
<dbReference type="RefSeq" id="XP_002421102.1">
    <property type="nucleotide sequence ID" value="XM_002421057.1"/>
</dbReference>
<dbReference type="KEGG" id="cdu:CD36_63870"/>
<feature type="compositionally biased region" description="Polar residues" evidence="1">
    <location>
        <begin position="722"/>
        <end position="733"/>
    </location>
</feature>
<dbReference type="GO" id="GO:0005829">
    <property type="term" value="C:cytosol"/>
    <property type="evidence" value="ECO:0007669"/>
    <property type="project" value="TreeGrafter"/>
</dbReference>
<evidence type="ECO:0000313" key="5">
    <source>
        <dbReference type="Proteomes" id="UP000002605"/>
    </source>
</evidence>